<reference evidence="1" key="1">
    <citation type="submission" date="2022-04" db="EMBL/GenBank/DDBJ databases">
        <title>Chromosome-scale genome assembly of Holotrichia oblita Faldermann.</title>
        <authorList>
            <person name="Rongchong L."/>
        </authorList>
    </citation>
    <scope>NUCLEOTIDE SEQUENCE</scope>
    <source>
        <strain evidence="1">81SQS9</strain>
    </source>
</reference>
<organism evidence="1 2">
    <name type="scientific">Holotrichia oblita</name>
    <name type="common">Chafer beetle</name>
    <dbReference type="NCBI Taxonomy" id="644536"/>
    <lineage>
        <taxon>Eukaryota</taxon>
        <taxon>Metazoa</taxon>
        <taxon>Ecdysozoa</taxon>
        <taxon>Arthropoda</taxon>
        <taxon>Hexapoda</taxon>
        <taxon>Insecta</taxon>
        <taxon>Pterygota</taxon>
        <taxon>Neoptera</taxon>
        <taxon>Endopterygota</taxon>
        <taxon>Coleoptera</taxon>
        <taxon>Polyphaga</taxon>
        <taxon>Scarabaeiformia</taxon>
        <taxon>Scarabaeidae</taxon>
        <taxon>Melolonthinae</taxon>
        <taxon>Holotrichia</taxon>
    </lineage>
</organism>
<keyword evidence="1" id="KW-0418">Kinase</keyword>
<dbReference type="EMBL" id="CM043015">
    <property type="protein sequence ID" value="KAI4469586.1"/>
    <property type="molecule type" value="Genomic_DNA"/>
</dbReference>
<gene>
    <name evidence="1" type="ORF">MML48_1g06821</name>
</gene>
<sequence length="214" mass="23260">MLQIESGTCTISTFPLPANERTSNLLSLFTERFGHQPEFFVKVPGRVNLIGEHVDYCGYGVCPMALEQDMLLAVSSCENSTLLKIANLNAEVYCDYEDDLENLEIKIEGAPKWYQYVLCGIKGILEILPSDIPLRGLTILVHGTVPPNAGLSSSSALVSAAALATSHAHNQRISKEKLANLCAECERYIGTQGGGMDQAIAFLATEGQYNTFVL</sequence>
<evidence type="ECO:0000313" key="1">
    <source>
        <dbReference type="EMBL" id="KAI4469586.1"/>
    </source>
</evidence>
<keyword evidence="1" id="KW-0808">Transferase</keyword>
<comment type="caution">
    <text evidence="1">The sequence shown here is derived from an EMBL/GenBank/DDBJ whole genome shotgun (WGS) entry which is preliminary data.</text>
</comment>
<proteinExistence type="predicted"/>
<evidence type="ECO:0000313" key="2">
    <source>
        <dbReference type="Proteomes" id="UP001056778"/>
    </source>
</evidence>
<protein>
    <submittedName>
        <fullName evidence="1">Mevalonate kinase/galactokinase</fullName>
    </submittedName>
</protein>
<accession>A0ACB9TS30</accession>
<dbReference type="Proteomes" id="UP001056778">
    <property type="component" value="Chromosome 1"/>
</dbReference>
<keyword evidence="2" id="KW-1185">Reference proteome</keyword>
<name>A0ACB9TS30_HOLOL</name>